<evidence type="ECO:0000313" key="2">
    <source>
        <dbReference type="EMBL" id="MQX09217.1"/>
    </source>
</evidence>
<gene>
    <name evidence="2" type="ORF">GHK48_13255</name>
</gene>
<organism evidence="2 3">
    <name type="scientific">Rhizobium fredii</name>
    <name type="common">Sinorhizobium fredii</name>
    <dbReference type="NCBI Taxonomy" id="380"/>
    <lineage>
        <taxon>Bacteria</taxon>
        <taxon>Pseudomonadati</taxon>
        <taxon>Pseudomonadota</taxon>
        <taxon>Alphaproteobacteria</taxon>
        <taxon>Hyphomicrobiales</taxon>
        <taxon>Rhizobiaceae</taxon>
        <taxon>Sinorhizobium/Ensifer group</taxon>
        <taxon>Sinorhizobium</taxon>
    </lineage>
</organism>
<evidence type="ECO:0000256" key="1">
    <source>
        <dbReference type="SAM" id="MobiDB-lite"/>
    </source>
</evidence>
<dbReference type="RefSeq" id="WP_141321994.1">
    <property type="nucleotide sequence ID" value="NZ_BJNI01000006.1"/>
</dbReference>
<dbReference type="Proteomes" id="UP000466694">
    <property type="component" value="Unassembled WGS sequence"/>
</dbReference>
<protein>
    <submittedName>
        <fullName evidence="2">Uncharacterized protein</fullName>
    </submittedName>
</protein>
<accession>A0A844A9J1</accession>
<feature type="compositionally biased region" description="Polar residues" evidence="1">
    <location>
        <begin position="53"/>
        <end position="71"/>
    </location>
</feature>
<feature type="region of interest" description="Disordered" evidence="1">
    <location>
        <begin position="51"/>
        <end position="71"/>
    </location>
</feature>
<dbReference type="EMBL" id="WISZ01000109">
    <property type="protein sequence ID" value="MQX09217.1"/>
    <property type="molecule type" value="Genomic_DNA"/>
</dbReference>
<comment type="caution">
    <text evidence="2">The sequence shown here is derived from an EMBL/GenBank/DDBJ whole genome shotgun (WGS) entry which is preliminary data.</text>
</comment>
<reference evidence="2 3" key="1">
    <citation type="journal article" date="2013" name="Genome Biol.">
        <title>Comparative genomics of the core and accessory genomes of 48 Sinorhizobium strains comprising five genospecies.</title>
        <authorList>
            <person name="Sugawara M."/>
            <person name="Epstein B."/>
            <person name="Badgley B.D."/>
            <person name="Unno T."/>
            <person name="Xu L."/>
            <person name="Reese J."/>
            <person name="Gyaneshwar P."/>
            <person name="Denny R."/>
            <person name="Mudge J."/>
            <person name="Bharti A.K."/>
            <person name="Farmer A.D."/>
            <person name="May G.D."/>
            <person name="Woodward J.E."/>
            <person name="Medigue C."/>
            <person name="Vallenet D."/>
            <person name="Lajus A."/>
            <person name="Rouy Z."/>
            <person name="Martinez-Vaz B."/>
            <person name="Tiffin P."/>
            <person name="Young N.D."/>
            <person name="Sadowsky M.J."/>
        </authorList>
    </citation>
    <scope>NUCLEOTIDE SEQUENCE [LARGE SCALE GENOMIC DNA]</scope>
    <source>
        <strain evidence="2 3">USDA205</strain>
    </source>
</reference>
<proteinExistence type="predicted"/>
<name>A0A844A9J1_RHIFR</name>
<evidence type="ECO:0000313" key="3">
    <source>
        <dbReference type="Proteomes" id="UP000466694"/>
    </source>
</evidence>
<dbReference type="AlphaFoldDB" id="A0A844A9J1"/>
<dbReference type="NCBIfam" id="NF047331">
    <property type="entry name" value="phage_HTJ"/>
    <property type="match status" value="1"/>
</dbReference>
<sequence>MATLAKLQSYRERLIEAVYSGSRRLRDQNGEEIEFRSQSELKSALAALDREISNQSQQSPQAVRFNTSKGL</sequence>